<dbReference type="AlphaFoldDB" id="A0A7L6B5R6"/>
<protein>
    <submittedName>
        <fullName evidence="1">Uncharacterized protein</fullName>
    </submittedName>
</protein>
<sequence length="377" mass="40013">MSAPAGTPLRLGLYALPFGYGPASKAVAVAEAVQRRLGDAVRWTFVSSGLGLELLRRTGLPARVVDTGSVHEAERAGVDVRPSLDAMIVVMHRPLAARLAPELPVFCVDSLAYMWRPDSFTGFPGIQAVRRYWVQDLFDSVEVMGRTGVPNVRAVPPITDVEPRPDGPEPAAEPDAPIVASLGGLLNPYPGSQHVYLAHVLRLVAEASARPPVVLTSAGAIDRFADLFAGFDARSLSHDAALALFRAAAAVFAPPGLTTILELAQLGRPMLPLPPENYSQVLNLRRLLRHHGADLGPAWRVLDDAYAPVGSDLPEGDGVRAVHDLNERVLADPAFGAALAEAWRHPGQRDTPLPAALSAPVSGATVIADDLAECLGR</sequence>
<keyword evidence="2" id="KW-1185">Reference proteome</keyword>
<dbReference type="KEGG" id="mfeu:H1D33_27555"/>
<accession>A0A7L6B5R6</accession>
<proteinExistence type="predicted"/>
<evidence type="ECO:0000313" key="1">
    <source>
        <dbReference type="EMBL" id="QLQ36950.1"/>
    </source>
</evidence>
<reference evidence="1 2" key="2">
    <citation type="journal article" date="2021" name="Mar. Drugs">
        <title>A New Micromonospora Strain with Antibiotic Activity Isolated from the Microbiome of a Mid-Atlantic Deep-Sea Sponge.</title>
        <authorList>
            <person name="Back C.R."/>
            <person name="Stennett H.L."/>
            <person name="Williams S.E."/>
            <person name="Wang L."/>
            <person name="Ojeda Gomez J."/>
            <person name="Abdulle O.M."/>
            <person name="Duffy T."/>
            <person name="Neal C."/>
            <person name="Mantell J."/>
            <person name="Jepson M.A."/>
            <person name="Hendry K.R."/>
            <person name="Powell D."/>
            <person name="Stach J.E.M."/>
            <person name="Essex-Lopresti A.E."/>
            <person name="Willis C.L."/>
            <person name="Curnow P."/>
            <person name="Race P.R."/>
        </authorList>
    </citation>
    <scope>NUCLEOTIDE SEQUENCE [LARGE SCALE GENOMIC DNA]</scope>
    <source>
        <strain evidence="1 2">28ISP2-46</strain>
    </source>
</reference>
<dbReference type="EMBL" id="CP059322">
    <property type="protein sequence ID" value="QLQ36950.1"/>
    <property type="molecule type" value="Genomic_DNA"/>
</dbReference>
<gene>
    <name evidence="1" type="ORF">H1D33_27555</name>
</gene>
<dbReference type="Proteomes" id="UP000510844">
    <property type="component" value="Chromosome"/>
</dbReference>
<evidence type="ECO:0000313" key="2">
    <source>
        <dbReference type="Proteomes" id="UP000510844"/>
    </source>
</evidence>
<organism evidence="1 2">
    <name type="scientific">Micromonospora robiginosa</name>
    <dbReference type="NCBI Taxonomy" id="2749844"/>
    <lineage>
        <taxon>Bacteria</taxon>
        <taxon>Bacillati</taxon>
        <taxon>Actinomycetota</taxon>
        <taxon>Actinomycetes</taxon>
        <taxon>Micromonosporales</taxon>
        <taxon>Micromonosporaceae</taxon>
        <taxon>Micromonospora</taxon>
    </lineage>
</organism>
<dbReference type="RefSeq" id="WP_181569453.1">
    <property type="nucleotide sequence ID" value="NZ_CP059322.2"/>
</dbReference>
<reference evidence="2" key="1">
    <citation type="submission" date="2020-07" db="EMBL/GenBank/DDBJ databases">
        <title>A new Micromonospora strain with potent antibiotic activity isolated from the microbiome of a mid-Atlantic deep-sea sponge.</title>
        <authorList>
            <person name="Back C.R."/>
            <person name="Stennett H.L."/>
            <person name="Williams S.E."/>
            <person name="Wang L."/>
            <person name="Ojeda Gomez J."/>
            <person name="Abdulle O.M."/>
            <person name="Duffy T."/>
            <person name="Hendry K.R."/>
            <person name="Powell D."/>
            <person name="Stach J.E."/>
            <person name="Essex-Lopresti A.E."/>
            <person name="Willis C.L."/>
            <person name="Curnow P."/>
            <person name="Race P.R."/>
        </authorList>
    </citation>
    <scope>NUCLEOTIDE SEQUENCE [LARGE SCALE GENOMIC DNA]</scope>
    <source>
        <strain evidence="2">28ISP2-46</strain>
    </source>
</reference>
<name>A0A7L6B5R6_9ACTN</name>